<comment type="caution">
    <text evidence="1">The sequence shown here is derived from an EMBL/GenBank/DDBJ whole genome shotgun (WGS) entry which is preliminary data.</text>
</comment>
<gene>
    <name evidence="1" type="ORF">Dsin_009189</name>
</gene>
<protein>
    <recommendedName>
        <fullName evidence="3">Endonuclease/exonuclease/phosphatase domain-containing protein</fullName>
    </recommendedName>
</protein>
<dbReference type="PANTHER" id="PTHR33710">
    <property type="entry name" value="BNAC02G09200D PROTEIN"/>
    <property type="match status" value="1"/>
</dbReference>
<proteinExistence type="predicted"/>
<accession>A0AAE0ARD2</accession>
<evidence type="ECO:0008006" key="3">
    <source>
        <dbReference type="Google" id="ProtNLM"/>
    </source>
</evidence>
<name>A0AAE0ARD2_9ROSI</name>
<dbReference type="PANTHER" id="PTHR33710:SF62">
    <property type="entry name" value="DUF4283 DOMAIN PROTEIN"/>
    <property type="match status" value="1"/>
</dbReference>
<dbReference type="EMBL" id="JANJYJ010000003">
    <property type="protein sequence ID" value="KAK3222164.1"/>
    <property type="molecule type" value="Genomic_DNA"/>
</dbReference>
<evidence type="ECO:0000313" key="1">
    <source>
        <dbReference type="EMBL" id="KAK3222164.1"/>
    </source>
</evidence>
<evidence type="ECO:0000313" key="2">
    <source>
        <dbReference type="Proteomes" id="UP001281410"/>
    </source>
</evidence>
<sequence length="347" mass="39541">MGNLRAFAALKRLLKKHSPDLVFLSETKCNGNRSEKIRVQLGLAGGFSVDCMGRSWGFCSRGRRVYRRDGRHNIQERLDRFLVDQSWRDSLLHYKVDYLGFHSSDHRLILLTFNSDSRPQYGSGRGFKFEPFWLHEEDLGGIIGDAWSEKGPSQIVKDLKSKLNWCAGKLLGWSQERFGSLRRLIGEKQKRIESLYNRCGEKGVMALIKKLENEVEGLLASEEIYWKQRSRADWLAAVNRNSKFFHARASARKNKNFISCLVDKDGIVQESEEGLSQVVCDFSNLFPSSNPSDQDIRKATDPIGSRLSPEIQAEMSTTFSVDEIKDRVFDMGPTEAPGPDGFQAIFF</sequence>
<organism evidence="1 2">
    <name type="scientific">Dipteronia sinensis</name>
    <dbReference type="NCBI Taxonomy" id="43782"/>
    <lineage>
        <taxon>Eukaryota</taxon>
        <taxon>Viridiplantae</taxon>
        <taxon>Streptophyta</taxon>
        <taxon>Embryophyta</taxon>
        <taxon>Tracheophyta</taxon>
        <taxon>Spermatophyta</taxon>
        <taxon>Magnoliopsida</taxon>
        <taxon>eudicotyledons</taxon>
        <taxon>Gunneridae</taxon>
        <taxon>Pentapetalae</taxon>
        <taxon>rosids</taxon>
        <taxon>malvids</taxon>
        <taxon>Sapindales</taxon>
        <taxon>Sapindaceae</taxon>
        <taxon>Hippocastanoideae</taxon>
        <taxon>Acereae</taxon>
        <taxon>Dipteronia</taxon>
    </lineage>
</organism>
<keyword evidence="2" id="KW-1185">Reference proteome</keyword>
<dbReference type="InterPro" id="IPR036691">
    <property type="entry name" value="Endo/exonu/phosph_ase_sf"/>
</dbReference>
<dbReference type="AlphaFoldDB" id="A0AAE0ARD2"/>
<reference evidence="1" key="1">
    <citation type="journal article" date="2023" name="Plant J.">
        <title>Genome sequences and population genomics provide insights into the demographic history, inbreeding, and mutation load of two 'living fossil' tree species of Dipteronia.</title>
        <authorList>
            <person name="Feng Y."/>
            <person name="Comes H.P."/>
            <person name="Chen J."/>
            <person name="Zhu S."/>
            <person name="Lu R."/>
            <person name="Zhang X."/>
            <person name="Li P."/>
            <person name="Qiu J."/>
            <person name="Olsen K.M."/>
            <person name="Qiu Y."/>
        </authorList>
    </citation>
    <scope>NUCLEOTIDE SEQUENCE</scope>
    <source>
        <strain evidence="1">NBL</strain>
    </source>
</reference>
<dbReference type="Proteomes" id="UP001281410">
    <property type="component" value="Unassembled WGS sequence"/>
</dbReference>
<dbReference type="SUPFAM" id="SSF56219">
    <property type="entry name" value="DNase I-like"/>
    <property type="match status" value="1"/>
</dbReference>